<accession>A0ABY6B4I8</accession>
<dbReference type="RefSeq" id="WP_261759992.1">
    <property type="nucleotide sequence ID" value="NZ_CP104562.2"/>
</dbReference>
<name>A0ABY6B4I8_9BURK</name>
<protein>
    <submittedName>
        <fullName evidence="1">Uncharacterized protein</fullName>
    </submittedName>
</protein>
<proteinExistence type="predicted"/>
<sequence length="72" mass="7832">MNRPIVPMPLVAVAANDQATVLQRHLAQCAKARGRWFSLAVLAERVQGMILPRLATTVALSAVTLGLFAHWL</sequence>
<evidence type="ECO:0000313" key="1">
    <source>
        <dbReference type="EMBL" id="UXH80174.1"/>
    </source>
</evidence>
<dbReference type="Proteomes" id="UP001064933">
    <property type="component" value="Chromosome"/>
</dbReference>
<gene>
    <name evidence="1" type="ORF">N4261_09960</name>
</gene>
<dbReference type="EMBL" id="CP104562">
    <property type="protein sequence ID" value="UXH80174.1"/>
    <property type="molecule type" value="Genomic_DNA"/>
</dbReference>
<keyword evidence="2" id="KW-1185">Reference proteome</keyword>
<organism evidence="1 2">
    <name type="scientific">Roseateles amylovorans</name>
    <dbReference type="NCBI Taxonomy" id="2978473"/>
    <lineage>
        <taxon>Bacteria</taxon>
        <taxon>Pseudomonadati</taxon>
        <taxon>Pseudomonadota</taxon>
        <taxon>Betaproteobacteria</taxon>
        <taxon>Burkholderiales</taxon>
        <taxon>Sphaerotilaceae</taxon>
        <taxon>Roseateles</taxon>
    </lineage>
</organism>
<reference evidence="1" key="1">
    <citation type="submission" date="2022-10" db="EMBL/GenBank/DDBJ databases">
        <title>Characterization and whole genome sequencing of a new Roseateles species, isolated from fresh water.</title>
        <authorList>
            <person name="Guliayeva D.Y."/>
            <person name="Akhremchuk A.E."/>
            <person name="Sikolenko M.A."/>
            <person name="Valentovich L.N."/>
            <person name="Sidarenka A.V."/>
        </authorList>
    </citation>
    <scope>NUCLEOTIDE SEQUENCE</scope>
    <source>
        <strain evidence="1">BIM B-1768</strain>
    </source>
</reference>
<evidence type="ECO:0000313" key="2">
    <source>
        <dbReference type="Proteomes" id="UP001064933"/>
    </source>
</evidence>